<feature type="domain" description="HTH cro/C1-type" evidence="2">
    <location>
        <begin position="18"/>
        <end position="64"/>
    </location>
</feature>
<organism evidence="3 4">
    <name type="scientific">Bordetella genomosp. 10</name>
    <dbReference type="NCBI Taxonomy" id="1416804"/>
    <lineage>
        <taxon>Bacteria</taxon>
        <taxon>Pseudomonadati</taxon>
        <taxon>Pseudomonadota</taxon>
        <taxon>Betaproteobacteria</taxon>
        <taxon>Burkholderiales</taxon>
        <taxon>Alcaligenaceae</taxon>
        <taxon>Bordetella</taxon>
    </lineage>
</organism>
<proteinExistence type="predicted"/>
<dbReference type="PROSITE" id="PS50943">
    <property type="entry name" value="HTH_CROC1"/>
    <property type="match status" value="1"/>
</dbReference>
<dbReference type="RefSeq" id="WP_094850992.1">
    <property type="nucleotide sequence ID" value="NZ_NEVM01000001.1"/>
</dbReference>
<dbReference type="Pfam" id="PF01381">
    <property type="entry name" value="HTH_3"/>
    <property type="match status" value="1"/>
</dbReference>
<feature type="region of interest" description="Disordered" evidence="1">
    <location>
        <begin position="65"/>
        <end position="95"/>
    </location>
</feature>
<dbReference type="GO" id="GO:0003677">
    <property type="term" value="F:DNA binding"/>
    <property type="evidence" value="ECO:0007669"/>
    <property type="project" value="InterPro"/>
</dbReference>
<evidence type="ECO:0000313" key="3">
    <source>
        <dbReference type="EMBL" id="OZI36885.1"/>
    </source>
</evidence>
<keyword evidence="4" id="KW-1185">Reference proteome</keyword>
<dbReference type="CDD" id="cd00093">
    <property type="entry name" value="HTH_XRE"/>
    <property type="match status" value="1"/>
</dbReference>
<evidence type="ECO:0000259" key="2">
    <source>
        <dbReference type="PROSITE" id="PS50943"/>
    </source>
</evidence>
<gene>
    <name evidence="3" type="ORF">CAL29_00090</name>
</gene>
<dbReference type="Gene3D" id="1.10.260.40">
    <property type="entry name" value="lambda repressor-like DNA-binding domains"/>
    <property type="match status" value="1"/>
</dbReference>
<dbReference type="SMART" id="SM00530">
    <property type="entry name" value="HTH_XRE"/>
    <property type="match status" value="1"/>
</dbReference>
<sequence length="136" mass="14849">MNIADRLSSLMRWRGIRSQRHLARLSGVPQTSIHRILADRPGYAPSHATVGKLAHALSVSPEWLNGDGPGARRRAPAIDRPPPAPRASRGGDDEAEMKRLMATLTAAERRKIVAVVRLVAQGRLPPTWTAGAERRS</sequence>
<name>A0A261SIA1_9BORD</name>
<dbReference type="InterPro" id="IPR010982">
    <property type="entry name" value="Lambda_DNA-bd_dom_sf"/>
</dbReference>
<accession>A0A261SIA1</accession>
<dbReference type="EMBL" id="NEVM01000001">
    <property type="protein sequence ID" value="OZI36885.1"/>
    <property type="molecule type" value="Genomic_DNA"/>
</dbReference>
<evidence type="ECO:0000256" key="1">
    <source>
        <dbReference type="SAM" id="MobiDB-lite"/>
    </source>
</evidence>
<dbReference type="OrthoDB" id="8636468at2"/>
<dbReference type="SUPFAM" id="SSF47413">
    <property type="entry name" value="lambda repressor-like DNA-binding domains"/>
    <property type="match status" value="1"/>
</dbReference>
<reference evidence="4" key="1">
    <citation type="submission" date="2017-05" db="EMBL/GenBank/DDBJ databases">
        <title>Complete and WGS of Bordetella genogroups.</title>
        <authorList>
            <person name="Spilker T."/>
            <person name="Lipuma J."/>
        </authorList>
    </citation>
    <scope>NUCLEOTIDE SEQUENCE [LARGE SCALE GENOMIC DNA]</scope>
    <source>
        <strain evidence="4">AU16122</strain>
    </source>
</reference>
<dbReference type="Proteomes" id="UP000216020">
    <property type="component" value="Unassembled WGS sequence"/>
</dbReference>
<dbReference type="InterPro" id="IPR001387">
    <property type="entry name" value="Cro/C1-type_HTH"/>
</dbReference>
<comment type="caution">
    <text evidence="3">The sequence shown here is derived from an EMBL/GenBank/DDBJ whole genome shotgun (WGS) entry which is preliminary data.</text>
</comment>
<evidence type="ECO:0000313" key="4">
    <source>
        <dbReference type="Proteomes" id="UP000216020"/>
    </source>
</evidence>
<dbReference type="AlphaFoldDB" id="A0A261SIA1"/>
<protein>
    <recommendedName>
        <fullName evidence="2">HTH cro/C1-type domain-containing protein</fullName>
    </recommendedName>
</protein>